<name>Q83GW9_TROWT</name>
<dbReference type="InterPro" id="IPR042099">
    <property type="entry name" value="ANL_N_sf"/>
</dbReference>
<accession>Q83GW9</accession>
<organism evidence="3 4">
    <name type="scientific">Tropheryma whipplei (strain Twist)</name>
    <name type="common">Whipple's bacillus</name>
    <dbReference type="NCBI Taxonomy" id="203267"/>
    <lineage>
        <taxon>Bacteria</taxon>
        <taxon>Bacillati</taxon>
        <taxon>Actinomycetota</taxon>
        <taxon>Actinomycetes</taxon>
        <taxon>Micrococcales</taxon>
        <taxon>Tropherymataceae</taxon>
        <taxon>Tropheryma</taxon>
    </lineage>
</organism>
<feature type="region of interest" description="Disordered" evidence="1">
    <location>
        <begin position="25"/>
        <end position="45"/>
    </location>
</feature>
<dbReference type="InterPro" id="IPR045851">
    <property type="entry name" value="AMP-bd_C_sf"/>
</dbReference>
<evidence type="ECO:0000256" key="1">
    <source>
        <dbReference type="SAM" id="MobiDB-lite"/>
    </source>
</evidence>
<gene>
    <name evidence="3" type="primary">menE</name>
    <name evidence="3" type="ordered locus">TWT_111</name>
</gene>
<keyword evidence="3" id="KW-0436">Ligase</keyword>
<dbReference type="GO" id="GO:0008756">
    <property type="term" value="F:o-succinylbenzoate-CoA ligase activity"/>
    <property type="evidence" value="ECO:0007669"/>
    <property type="project" value="UniProtKB-EC"/>
</dbReference>
<evidence type="ECO:0000313" key="3">
    <source>
        <dbReference type="EMBL" id="AAO44208.1"/>
    </source>
</evidence>
<dbReference type="Gene3D" id="3.30.300.30">
    <property type="match status" value="1"/>
</dbReference>
<evidence type="ECO:0000313" key="4">
    <source>
        <dbReference type="Proteomes" id="UP000002200"/>
    </source>
</evidence>
<dbReference type="eggNOG" id="COG0318">
    <property type="taxonomic scope" value="Bacteria"/>
</dbReference>
<dbReference type="AlphaFoldDB" id="Q83GW9"/>
<dbReference type="EC" id="6.2.1.26" evidence="3"/>
<keyword evidence="4" id="KW-1185">Reference proteome</keyword>
<reference evidence="3 4" key="1">
    <citation type="journal article" date="2003" name="Genome Res.">
        <title>Tropheryma whipplei twist: a human pathogenic Actinobacteria with a reduced genome.</title>
        <authorList>
            <person name="Raoult D."/>
            <person name="Ogata H."/>
            <person name="Audic S."/>
            <person name="Robert C."/>
            <person name="Suhre K."/>
            <person name="Drancourt M."/>
            <person name="Claverie J.-M."/>
        </authorList>
    </citation>
    <scope>NUCLEOTIDE SEQUENCE [LARGE SCALE GENOMIC DNA]</scope>
    <source>
        <strain evidence="3 4">Twist</strain>
    </source>
</reference>
<feature type="compositionally biased region" description="Polar residues" evidence="1">
    <location>
        <begin position="25"/>
        <end position="43"/>
    </location>
</feature>
<dbReference type="KEGG" id="twh:TWT_111"/>
<dbReference type="Pfam" id="PF00501">
    <property type="entry name" value="AMP-binding"/>
    <property type="match status" value="1"/>
</dbReference>
<evidence type="ECO:0000259" key="2">
    <source>
        <dbReference type="Pfam" id="PF00501"/>
    </source>
</evidence>
<dbReference type="Proteomes" id="UP000002200">
    <property type="component" value="Chromosome"/>
</dbReference>
<dbReference type="Gene3D" id="3.40.50.12780">
    <property type="entry name" value="N-terminal domain of ligase-like"/>
    <property type="match status" value="1"/>
</dbReference>
<sequence>MPLMMAWSDSRFLQARPHALRMQQMSQKKGVTHSSKNVGQTGQAFPGASSMTKALMRGQITLDSVKRVLEDERFAICASEEPLSCGGKIMVDDAVCLVINTSGSTASPKRVAFSSSSLMNSARACCSVLGYGQWVLCLPKQYTAGVRVLVRSILSGTKPIDISEDRFSPENFIHACRRLSCSNTFTALVPTQLSALVRVAEDDKNVAKVLSGFTGVIVGGQHIARSLLERSRLLGINLFTSYGLTETFGGCVYNGLPLPGVQIQIIDGRPAIASPSLALGYLKENGQIDETGFFFDRGERWFHTNDLAVMNRGKLIIHGRIDRVINSGGMKLDLNAIETALRSLDCVEDAVLLGVKSKKWGQQFCAFIDIGDVTKADRTDCLQKINTLLSTFGRACRSGQIKLIHPIPRTFSGKPDRIALQRGLQNNI</sequence>
<dbReference type="SUPFAM" id="SSF56801">
    <property type="entry name" value="Acetyl-CoA synthetase-like"/>
    <property type="match status" value="1"/>
</dbReference>
<dbReference type="EMBL" id="AE014184">
    <property type="protein sequence ID" value="AAO44208.1"/>
    <property type="molecule type" value="Genomic_DNA"/>
</dbReference>
<protein>
    <submittedName>
        <fullName evidence="3">O-succinylbenzoic acid-CoA ligase</fullName>
        <ecNumber evidence="3">6.2.1.26</ecNumber>
    </submittedName>
</protein>
<dbReference type="PANTHER" id="PTHR43201">
    <property type="entry name" value="ACYL-COA SYNTHETASE"/>
    <property type="match status" value="1"/>
</dbReference>
<dbReference type="GO" id="GO:0031956">
    <property type="term" value="F:medium-chain fatty acid-CoA ligase activity"/>
    <property type="evidence" value="ECO:0007669"/>
    <property type="project" value="TreeGrafter"/>
</dbReference>
<feature type="domain" description="AMP-dependent synthetase/ligase" evidence="2">
    <location>
        <begin position="88"/>
        <end position="267"/>
    </location>
</feature>
<proteinExistence type="predicted"/>
<dbReference type="InterPro" id="IPR000873">
    <property type="entry name" value="AMP-dep_synth/lig_dom"/>
</dbReference>
<dbReference type="GO" id="GO:0006631">
    <property type="term" value="P:fatty acid metabolic process"/>
    <property type="evidence" value="ECO:0007669"/>
    <property type="project" value="TreeGrafter"/>
</dbReference>
<dbReference type="HOGENOM" id="CLU_000022_59_3_11"/>
<dbReference type="STRING" id="203267.TWT_111"/>
<dbReference type="PANTHER" id="PTHR43201:SF32">
    <property type="entry name" value="2-SUCCINYLBENZOATE--COA LIGASE, CHLOROPLASTIC_PEROXISOMAL"/>
    <property type="match status" value="1"/>
</dbReference>